<protein>
    <submittedName>
        <fullName evidence="9">Choline dehydrogenase</fullName>
    </submittedName>
</protein>
<dbReference type="Pfam" id="PF00732">
    <property type="entry name" value="GMC_oxred_N"/>
    <property type="match status" value="1"/>
</dbReference>
<comment type="caution">
    <text evidence="9">The sequence shown here is derived from an EMBL/GenBank/DDBJ whole genome shotgun (WGS) entry which is preliminary data.</text>
</comment>
<keyword evidence="3 6" id="KW-0285">Flavoprotein</keyword>
<dbReference type="Proteomes" id="UP000249065">
    <property type="component" value="Unassembled WGS sequence"/>
</dbReference>
<dbReference type="InterPro" id="IPR036188">
    <property type="entry name" value="FAD/NAD-bd_sf"/>
</dbReference>
<comment type="similarity">
    <text evidence="2 6">Belongs to the GMC oxidoreductase family.</text>
</comment>
<evidence type="ECO:0000256" key="3">
    <source>
        <dbReference type="ARBA" id="ARBA00022630"/>
    </source>
</evidence>
<evidence type="ECO:0000256" key="1">
    <source>
        <dbReference type="ARBA" id="ARBA00001974"/>
    </source>
</evidence>
<proteinExistence type="inferred from homology"/>
<dbReference type="InterPro" id="IPR012132">
    <property type="entry name" value="GMC_OxRdtase"/>
</dbReference>
<dbReference type="AlphaFoldDB" id="A0A327MA92"/>
<accession>A0A327MA92</accession>
<sequence length="544" mass="59833">MQEADYVILGGGSAGCVLAARLSEDPDTKVALLEAGPWDKNPWIHIPMGFARLYVTRKYDWNYQTEDEPELNGRSVYWPRGRVIGGSGSVNGLVFLRGSPRDYDRWAQLGARGWSYEDCLPAFRKLENFRGPESPYRGRGGPMQIAEVPHPTIGCQACVETCETLGFPRNPDNNGEWFEGVAPNQLNVHNGRRWSPAIAYLRPALGRPNLRVETERLGLRLTFEGRRCTGVVVRTADGREESWRARREVIVSAGAIESPKLLMLSGIGDGAALQGLGIETRVHAPEVGQNLQDHFMVRFAFRTKPADTLNETLANPIKTARMGLDWALRHRGHMTIGASEASLFARVLPGSEEAEVQFQFVNFSLDTTNQALSASKLAKHPGFTFNFCQCRPDSRGTLTLRSPRVEDKPRILANYLTAPTDVRVMLEAAKLARRIAVTAPFASLVEEELSPGPKTQTDEDFLAYLRSTGTTVYHPCGTNRMGTDDRAVVDPELRVRGVEGLRVCDASVFPLVPSSNIHPAVLMTAERGAEIIQAAARGGARAAA</sequence>
<evidence type="ECO:0000256" key="2">
    <source>
        <dbReference type="ARBA" id="ARBA00010790"/>
    </source>
</evidence>
<dbReference type="InterPro" id="IPR007867">
    <property type="entry name" value="GMC_OxRtase_C"/>
</dbReference>
<keyword evidence="4 5" id="KW-0274">FAD</keyword>
<dbReference type="PIRSF" id="PIRSF000137">
    <property type="entry name" value="Alcohol_oxidase"/>
    <property type="match status" value="1"/>
</dbReference>
<evidence type="ECO:0000313" key="9">
    <source>
        <dbReference type="EMBL" id="RAI59365.1"/>
    </source>
</evidence>
<comment type="cofactor">
    <cofactor evidence="1 5">
        <name>FAD</name>
        <dbReference type="ChEBI" id="CHEBI:57692"/>
    </cofactor>
</comment>
<feature type="domain" description="Glucose-methanol-choline oxidoreductase N-terminal" evidence="7">
    <location>
        <begin position="81"/>
        <end position="104"/>
    </location>
</feature>
<dbReference type="RefSeq" id="WP_111469622.1">
    <property type="nucleotide sequence ID" value="NZ_QLIX01000005.1"/>
</dbReference>
<gene>
    <name evidence="9" type="ORF">DOO78_10095</name>
</gene>
<dbReference type="EMBL" id="QLIX01000005">
    <property type="protein sequence ID" value="RAI59365.1"/>
    <property type="molecule type" value="Genomic_DNA"/>
</dbReference>
<evidence type="ECO:0000256" key="6">
    <source>
        <dbReference type="RuleBase" id="RU003968"/>
    </source>
</evidence>
<dbReference type="OrthoDB" id="9785276at2"/>
<organism evidence="9 10">
    <name type="scientific">Roseicella frigidaeris</name>
    <dbReference type="NCBI Taxonomy" id="2230885"/>
    <lineage>
        <taxon>Bacteria</taxon>
        <taxon>Pseudomonadati</taxon>
        <taxon>Pseudomonadota</taxon>
        <taxon>Alphaproteobacteria</taxon>
        <taxon>Acetobacterales</taxon>
        <taxon>Roseomonadaceae</taxon>
        <taxon>Roseicella</taxon>
    </lineage>
</organism>
<dbReference type="GO" id="GO:0016614">
    <property type="term" value="F:oxidoreductase activity, acting on CH-OH group of donors"/>
    <property type="evidence" value="ECO:0007669"/>
    <property type="project" value="InterPro"/>
</dbReference>
<keyword evidence="10" id="KW-1185">Reference proteome</keyword>
<dbReference type="SUPFAM" id="SSF54373">
    <property type="entry name" value="FAD-linked reductases, C-terminal domain"/>
    <property type="match status" value="1"/>
</dbReference>
<dbReference type="PROSITE" id="PS00624">
    <property type="entry name" value="GMC_OXRED_2"/>
    <property type="match status" value="1"/>
</dbReference>
<dbReference type="PANTHER" id="PTHR11552:SF147">
    <property type="entry name" value="CHOLINE DEHYDROGENASE, MITOCHONDRIAL"/>
    <property type="match status" value="1"/>
</dbReference>
<dbReference type="GO" id="GO:0050660">
    <property type="term" value="F:flavin adenine dinucleotide binding"/>
    <property type="evidence" value="ECO:0007669"/>
    <property type="project" value="InterPro"/>
</dbReference>
<evidence type="ECO:0000259" key="7">
    <source>
        <dbReference type="PROSITE" id="PS00623"/>
    </source>
</evidence>
<feature type="binding site" evidence="5">
    <location>
        <begin position="91"/>
        <end position="94"/>
    </location>
    <ligand>
        <name>FAD</name>
        <dbReference type="ChEBI" id="CHEBI:57692"/>
    </ligand>
</feature>
<reference evidence="10" key="1">
    <citation type="submission" date="2018-06" db="EMBL/GenBank/DDBJ databases">
        <authorList>
            <person name="Khan S.A."/>
        </authorList>
    </citation>
    <scope>NUCLEOTIDE SEQUENCE [LARGE SCALE GENOMIC DNA]</scope>
    <source>
        <strain evidence="10">DB-1506</strain>
    </source>
</reference>
<dbReference type="Gene3D" id="3.50.50.60">
    <property type="entry name" value="FAD/NAD(P)-binding domain"/>
    <property type="match status" value="1"/>
</dbReference>
<evidence type="ECO:0000256" key="5">
    <source>
        <dbReference type="PIRSR" id="PIRSR000137-2"/>
    </source>
</evidence>
<dbReference type="PANTHER" id="PTHR11552">
    <property type="entry name" value="GLUCOSE-METHANOL-CHOLINE GMC OXIDOREDUCTASE"/>
    <property type="match status" value="1"/>
</dbReference>
<evidence type="ECO:0000256" key="4">
    <source>
        <dbReference type="ARBA" id="ARBA00022827"/>
    </source>
</evidence>
<evidence type="ECO:0000259" key="8">
    <source>
        <dbReference type="PROSITE" id="PS00624"/>
    </source>
</evidence>
<feature type="binding site" evidence="5">
    <location>
        <position position="83"/>
    </location>
    <ligand>
        <name>FAD</name>
        <dbReference type="ChEBI" id="CHEBI:57692"/>
    </ligand>
</feature>
<dbReference type="Gene3D" id="3.30.560.10">
    <property type="entry name" value="Glucose Oxidase, domain 3"/>
    <property type="match status" value="1"/>
</dbReference>
<dbReference type="SUPFAM" id="SSF51905">
    <property type="entry name" value="FAD/NAD(P)-binding domain"/>
    <property type="match status" value="1"/>
</dbReference>
<evidence type="ECO:0000313" key="10">
    <source>
        <dbReference type="Proteomes" id="UP000249065"/>
    </source>
</evidence>
<dbReference type="PROSITE" id="PS00623">
    <property type="entry name" value="GMC_OXRED_1"/>
    <property type="match status" value="1"/>
</dbReference>
<feature type="domain" description="Glucose-methanol-choline oxidoreductase N-terminal" evidence="8">
    <location>
        <begin position="254"/>
        <end position="268"/>
    </location>
</feature>
<name>A0A327MA92_9PROT</name>
<dbReference type="InterPro" id="IPR000172">
    <property type="entry name" value="GMC_OxRdtase_N"/>
</dbReference>
<dbReference type="Pfam" id="PF05199">
    <property type="entry name" value="GMC_oxred_C"/>
    <property type="match status" value="1"/>
</dbReference>